<keyword evidence="5 8" id="KW-0812">Transmembrane</keyword>
<evidence type="ECO:0000256" key="1">
    <source>
        <dbReference type="ARBA" id="ARBA00000085"/>
    </source>
</evidence>
<evidence type="ECO:0000256" key="8">
    <source>
        <dbReference type="SAM" id="Phobius"/>
    </source>
</evidence>
<dbReference type="InterPro" id="IPR003594">
    <property type="entry name" value="HATPase_dom"/>
</dbReference>
<keyword evidence="4" id="KW-0808">Transferase</keyword>
<dbReference type="InterPro" id="IPR050428">
    <property type="entry name" value="TCS_sensor_his_kinase"/>
</dbReference>
<dbReference type="InterPro" id="IPR005467">
    <property type="entry name" value="His_kinase_dom"/>
</dbReference>
<evidence type="ECO:0000256" key="6">
    <source>
        <dbReference type="ARBA" id="ARBA00022777"/>
    </source>
</evidence>
<dbReference type="EC" id="2.7.13.3" evidence="2"/>
<dbReference type="Proteomes" id="UP000722165">
    <property type="component" value="Unassembled WGS sequence"/>
</dbReference>
<dbReference type="CDD" id="cd00082">
    <property type="entry name" value="HisKA"/>
    <property type="match status" value="1"/>
</dbReference>
<dbReference type="EMBL" id="JAHSPR010000003">
    <property type="protein sequence ID" value="MBV4396757.1"/>
    <property type="molecule type" value="Genomic_DNA"/>
</dbReference>
<keyword evidence="3" id="KW-0597">Phosphoprotein</keyword>
<comment type="caution">
    <text evidence="10">The sequence shown here is derived from an EMBL/GenBank/DDBJ whole genome shotgun (WGS) entry which is preliminary data.</text>
</comment>
<sequence>MKFKSLKSTLLWLLIPALVITMLISLWASNLELRGQVNTAFDRSLAGAIRSIEVNIKTEDGGLAMEQPFYMLEFFELTTRSTAYFRVATEDKLTEIGYVDLPLPTTPLETGKAVFYNRNYLDQPMRIAAIAIHPKKGLLYDPDSRIIIQVAESMSSREAFINQLIWQSIRKDFVVLAIFILLLSGGIIIALRPLKALSKEIKNRSVDNLLPIDEKELPKEIKPLVQAINLHLARYIKRNITQQQFLDDASHQLRTPLSVLTMQVDYAKKLAKTTEMEEVLSAIQQRLGNTIQLTNQLLALAKVRDAADKLTANVSRETIDICQLAAEVVSNLLPTARKKRMDYGQELPEHPVMINGIEWLLKEALSNLISNAIKYCPVRAQITVSVLEEKEHIILQVEDNGPGMSPEDIALAGKRFRRGTSGKEKYGSGLGLAIVSTIAEINRARLEIVSKTNETGLIVRLVFHKIPMDYPDKSRFSSN</sequence>
<accession>A0ABS6NMB4</accession>
<keyword evidence="7 8" id="KW-1133">Transmembrane helix</keyword>
<dbReference type="InterPro" id="IPR013727">
    <property type="entry name" value="2CSK_N"/>
</dbReference>
<feature type="transmembrane region" description="Helical" evidence="8">
    <location>
        <begin position="173"/>
        <end position="194"/>
    </location>
</feature>
<dbReference type="Pfam" id="PF00512">
    <property type="entry name" value="HisKA"/>
    <property type="match status" value="1"/>
</dbReference>
<evidence type="ECO:0000259" key="9">
    <source>
        <dbReference type="PROSITE" id="PS50109"/>
    </source>
</evidence>
<gene>
    <name evidence="10" type="ORF">KU392_05725</name>
</gene>
<dbReference type="Pfam" id="PF08521">
    <property type="entry name" value="2CSK_N"/>
    <property type="match status" value="1"/>
</dbReference>
<feature type="domain" description="Histidine kinase" evidence="9">
    <location>
        <begin position="248"/>
        <end position="467"/>
    </location>
</feature>
<keyword evidence="8" id="KW-0472">Membrane</keyword>
<name>A0ABS6NMB4_9BURK</name>
<dbReference type="SMART" id="SM00388">
    <property type="entry name" value="HisKA"/>
    <property type="match status" value="1"/>
</dbReference>
<proteinExistence type="predicted"/>
<keyword evidence="6 10" id="KW-0418">Kinase</keyword>
<reference evidence="10 11" key="1">
    <citation type="submission" date="2021-06" db="EMBL/GenBank/DDBJ databases">
        <authorList>
            <person name="Lu T."/>
            <person name="Wang Q."/>
            <person name="Han X."/>
        </authorList>
    </citation>
    <scope>NUCLEOTIDE SEQUENCE [LARGE SCALE GENOMIC DNA]</scope>
    <source>
        <strain evidence="10 11">LAM0050</strain>
    </source>
</reference>
<evidence type="ECO:0000256" key="2">
    <source>
        <dbReference type="ARBA" id="ARBA00012438"/>
    </source>
</evidence>
<evidence type="ECO:0000256" key="7">
    <source>
        <dbReference type="ARBA" id="ARBA00022989"/>
    </source>
</evidence>
<evidence type="ECO:0000313" key="11">
    <source>
        <dbReference type="Proteomes" id="UP000722165"/>
    </source>
</evidence>
<evidence type="ECO:0000313" key="10">
    <source>
        <dbReference type="EMBL" id="MBV4396757.1"/>
    </source>
</evidence>
<dbReference type="GO" id="GO:0016301">
    <property type="term" value="F:kinase activity"/>
    <property type="evidence" value="ECO:0007669"/>
    <property type="project" value="UniProtKB-KW"/>
</dbReference>
<evidence type="ECO:0000256" key="4">
    <source>
        <dbReference type="ARBA" id="ARBA00022679"/>
    </source>
</evidence>
<dbReference type="PANTHER" id="PTHR45436:SF1">
    <property type="entry name" value="SENSOR PROTEIN QSEC"/>
    <property type="match status" value="1"/>
</dbReference>
<dbReference type="Pfam" id="PF02518">
    <property type="entry name" value="HATPase_c"/>
    <property type="match status" value="1"/>
</dbReference>
<evidence type="ECO:0000256" key="3">
    <source>
        <dbReference type="ARBA" id="ARBA00022553"/>
    </source>
</evidence>
<dbReference type="PROSITE" id="PS50109">
    <property type="entry name" value="HIS_KIN"/>
    <property type="match status" value="1"/>
</dbReference>
<organism evidence="10 11">
    <name type="scientific">Advenella alkanexedens</name>
    <dbReference type="NCBI Taxonomy" id="1481665"/>
    <lineage>
        <taxon>Bacteria</taxon>
        <taxon>Pseudomonadati</taxon>
        <taxon>Pseudomonadota</taxon>
        <taxon>Betaproteobacteria</taxon>
        <taxon>Burkholderiales</taxon>
        <taxon>Alcaligenaceae</taxon>
    </lineage>
</organism>
<dbReference type="PANTHER" id="PTHR45436">
    <property type="entry name" value="SENSOR HISTIDINE KINASE YKOH"/>
    <property type="match status" value="1"/>
</dbReference>
<dbReference type="CDD" id="cd00075">
    <property type="entry name" value="HATPase"/>
    <property type="match status" value="1"/>
</dbReference>
<protein>
    <recommendedName>
        <fullName evidence="2">histidine kinase</fullName>
        <ecNumber evidence="2">2.7.13.3</ecNumber>
    </recommendedName>
</protein>
<dbReference type="InterPro" id="IPR003661">
    <property type="entry name" value="HisK_dim/P_dom"/>
</dbReference>
<dbReference type="SMART" id="SM00387">
    <property type="entry name" value="HATPase_c"/>
    <property type="match status" value="1"/>
</dbReference>
<evidence type="ECO:0000256" key="5">
    <source>
        <dbReference type="ARBA" id="ARBA00022692"/>
    </source>
</evidence>
<keyword evidence="11" id="KW-1185">Reference proteome</keyword>
<comment type="catalytic activity">
    <reaction evidence="1">
        <text>ATP + protein L-histidine = ADP + protein N-phospho-L-histidine.</text>
        <dbReference type="EC" id="2.7.13.3"/>
    </reaction>
</comment>